<feature type="compositionally biased region" description="Polar residues" evidence="1">
    <location>
        <begin position="369"/>
        <end position="378"/>
    </location>
</feature>
<evidence type="ECO:0000256" key="1">
    <source>
        <dbReference type="SAM" id="MobiDB-lite"/>
    </source>
</evidence>
<sequence length="456" mass="49618">MRVGPFFDSALSVKLSQHLFNIQFARYIQDSNQGHFTQKPANFPASSQQNENEPPIVTPNIPSDSVDQAVPQDAGSTGLGSTAPAPAQAAFSGNTAAPTPISQSNNDMDRLGLAHFDQRLEETNQLLKTISRTLFSTHFNVQRGYGAGGRYHSYLTMNNKGELPSVRNLPIVIPGSSSTLQGAITKQALADYLNFYDIGTDLIEEDTGDIKADRDADAQKVLAHYLWFGHPPASQVPALHDHKLSTQLAQYLFTIQMAVYRNEYPSNVFPVENIYAPPSVPSHIPISLEPVIGSPSDDQLESVHGAVRTLEGLAHSPFYDTTFGIKLSQHLFNIQFARYIQDSNQGHFTQKPANLTASSQQNEDEPPIATSNPPSDNVAQIVPQDPVSTGLSSSAPIPSQVTLLGNTTAEPAPGLQSTNDINKLDLARSDQRSEETNQLLKKIGQALLSTHFNAQR</sequence>
<gene>
    <name evidence="2" type="ORF">RDB_LOCUS68722</name>
</gene>
<feature type="region of interest" description="Disordered" evidence="1">
    <location>
        <begin position="356"/>
        <end position="394"/>
    </location>
</feature>
<dbReference type="AlphaFoldDB" id="A0A8H3C600"/>
<protein>
    <submittedName>
        <fullName evidence="2">Uncharacterized protein</fullName>
    </submittedName>
</protein>
<reference evidence="2" key="1">
    <citation type="submission" date="2021-01" db="EMBL/GenBank/DDBJ databases">
        <authorList>
            <person name="Kaushik A."/>
        </authorList>
    </citation>
    <scope>NUCLEOTIDE SEQUENCE</scope>
    <source>
        <strain evidence="2">Type strain: AG8-Rh-89/</strain>
    </source>
</reference>
<dbReference type="EMBL" id="CAJMWZ010003510">
    <property type="protein sequence ID" value="CAE6475624.1"/>
    <property type="molecule type" value="Genomic_DNA"/>
</dbReference>
<evidence type="ECO:0000313" key="2">
    <source>
        <dbReference type="EMBL" id="CAE6475624.1"/>
    </source>
</evidence>
<feature type="region of interest" description="Disordered" evidence="1">
    <location>
        <begin position="35"/>
        <end position="108"/>
    </location>
</feature>
<feature type="non-terminal residue" evidence="2">
    <location>
        <position position="1"/>
    </location>
</feature>
<name>A0A8H3C600_9AGAM</name>
<evidence type="ECO:0000313" key="3">
    <source>
        <dbReference type="Proteomes" id="UP000663850"/>
    </source>
</evidence>
<proteinExistence type="predicted"/>
<organism evidence="2 3">
    <name type="scientific">Rhizoctonia solani</name>
    <dbReference type="NCBI Taxonomy" id="456999"/>
    <lineage>
        <taxon>Eukaryota</taxon>
        <taxon>Fungi</taxon>
        <taxon>Dikarya</taxon>
        <taxon>Basidiomycota</taxon>
        <taxon>Agaricomycotina</taxon>
        <taxon>Agaricomycetes</taxon>
        <taxon>Cantharellales</taxon>
        <taxon>Ceratobasidiaceae</taxon>
        <taxon>Rhizoctonia</taxon>
    </lineage>
</organism>
<comment type="caution">
    <text evidence="2">The sequence shown here is derived from an EMBL/GenBank/DDBJ whole genome shotgun (WGS) entry which is preliminary data.</text>
</comment>
<dbReference type="Proteomes" id="UP000663850">
    <property type="component" value="Unassembled WGS sequence"/>
</dbReference>
<feature type="compositionally biased region" description="Polar residues" evidence="1">
    <location>
        <begin position="91"/>
        <end position="106"/>
    </location>
</feature>
<accession>A0A8H3C600</accession>
<feature type="compositionally biased region" description="Polar residues" evidence="1">
    <location>
        <begin position="35"/>
        <end position="52"/>
    </location>
</feature>